<organism evidence="2 3">
    <name type="scientific">Reichenbachiella agariperforans</name>
    <dbReference type="NCBI Taxonomy" id="156994"/>
    <lineage>
        <taxon>Bacteria</taxon>
        <taxon>Pseudomonadati</taxon>
        <taxon>Bacteroidota</taxon>
        <taxon>Cytophagia</taxon>
        <taxon>Cytophagales</taxon>
        <taxon>Reichenbachiellaceae</taxon>
        <taxon>Reichenbachiella</taxon>
    </lineage>
</organism>
<gene>
    <name evidence="2" type="ORF">SAMN04488028_11065</name>
</gene>
<dbReference type="InterPro" id="IPR024775">
    <property type="entry name" value="DinB-like"/>
</dbReference>
<protein>
    <submittedName>
        <fullName evidence="2">DinB superfamily protein</fullName>
    </submittedName>
</protein>
<dbReference type="RefSeq" id="WP_073125132.1">
    <property type="nucleotide sequence ID" value="NZ_FRAA01000010.1"/>
</dbReference>
<evidence type="ECO:0000313" key="2">
    <source>
        <dbReference type="EMBL" id="SHK86955.1"/>
    </source>
</evidence>
<dbReference type="STRING" id="156994.SAMN04488028_11065"/>
<name>A0A1M6W051_REIAG</name>
<dbReference type="InterPro" id="IPR034660">
    <property type="entry name" value="DinB/YfiT-like"/>
</dbReference>
<dbReference type="AlphaFoldDB" id="A0A1M6W051"/>
<keyword evidence="3" id="KW-1185">Reference proteome</keyword>
<accession>A0A1M6W051</accession>
<dbReference type="SUPFAM" id="SSF109854">
    <property type="entry name" value="DinB/YfiT-like putative metalloenzymes"/>
    <property type="match status" value="1"/>
</dbReference>
<sequence>MKRSELIESLMADTYRIIEEVKHIASLEEELIARRSNPDRWSAIECLEHLNIADAHYLIQFDRKLSSAKPCDRESYKPGWLGNYFVKMIKPKADGGIPSPMKTMRKFDPEVKVQRDTISKFLEDQEEILGYLSLCKTLDLQKIKIPSAIGAIVTFRLGDALRFLIGHNQRHIIQANNVLKELGVETDLPVNQSL</sequence>
<dbReference type="EMBL" id="FRAA01000010">
    <property type="protein sequence ID" value="SHK86955.1"/>
    <property type="molecule type" value="Genomic_DNA"/>
</dbReference>
<dbReference type="Pfam" id="PF12867">
    <property type="entry name" value="DinB_2"/>
    <property type="match status" value="1"/>
</dbReference>
<evidence type="ECO:0000313" key="3">
    <source>
        <dbReference type="Proteomes" id="UP000184474"/>
    </source>
</evidence>
<reference evidence="3" key="1">
    <citation type="submission" date="2016-11" db="EMBL/GenBank/DDBJ databases">
        <authorList>
            <person name="Varghese N."/>
            <person name="Submissions S."/>
        </authorList>
    </citation>
    <scope>NUCLEOTIDE SEQUENCE [LARGE SCALE GENOMIC DNA]</scope>
    <source>
        <strain evidence="3">DSM 26134</strain>
    </source>
</reference>
<proteinExistence type="predicted"/>
<feature type="domain" description="DinB-like" evidence="1">
    <location>
        <begin position="22"/>
        <end position="174"/>
    </location>
</feature>
<dbReference type="Proteomes" id="UP000184474">
    <property type="component" value="Unassembled WGS sequence"/>
</dbReference>
<evidence type="ECO:0000259" key="1">
    <source>
        <dbReference type="Pfam" id="PF12867"/>
    </source>
</evidence>
<dbReference type="Gene3D" id="1.20.120.450">
    <property type="entry name" value="dinb family like domain"/>
    <property type="match status" value="1"/>
</dbReference>